<dbReference type="Gene3D" id="1.10.287.130">
    <property type="match status" value="1"/>
</dbReference>
<dbReference type="SUPFAM" id="SSF52172">
    <property type="entry name" value="CheY-like"/>
    <property type="match status" value="1"/>
</dbReference>
<dbReference type="Gene3D" id="3.40.50.2300">
    <property type="match status" value="1"/>
</dbReference>
<evidence type="ECO:0000256" key="15">
    <source>
        <dbReference type="ARBA" id="ARBA00023065"/>
    </source>
</evidence>
<dbReference type="SMART" id="SM00388">
    <property type="entry name" value="HisKA"/>
    <property type="match status" value="1"/>
</dbReference>
<dbReference type="SUPFAM" id="SSF53850">
    <property type="entry name" value="Periplasmic binding protein-like II"/>
    <property type="match status" value="2"/>
</dbReference>
<keyword evidence="12" id="KW-0067">ATP-binding</keyword>
<keyword evidence="9 23" id="KW-0812">Transmembrane</keyword>
<dbReference type="InterPro" id="IPR001638">
    <property type="entry name" value="Solute-binding_3/MltF_N"/>
</dbReference>
<keyword evidence="8" id="KW-0808">Transferase</keyword>
<keyword evidence="15" id="KW-0406">Ion transport</keyword>
<evidence type="ECO:0000256" key="16">
    <source>
        <dbReference type="ARBA" id="ARBA00023136"/>
    </source>
</evidence>
<sequence>MKRYFFTLLLSVFALFVRAADYLDPNEQAYVEQKSTVTIAVLKEIWMPYWGGTGQEPIGIEHDFASGIAKELGINIEYKGFDTIEALLNAVSTGKADMAIGFGQTLAREGKFLFSKPLYENVRVIWLRDKAMEEKPFASLKWVCIQGTSYCEILKDRGYPNIIMARNYSSSVEMIRQGIADATVTNYVSLNHYLSQKRLALGKVIFDPDLGVQTNRILINNNEPLLLSAINKVIDADKQGLTENKLNSADVYFLNDQANLNILRNENVNPVVRYTIQDDLFPMSYWDKKEKKYKGYVHDLLERISTKSILKFEFVPAYGRDVEDMLRHGKVDLIPSFNMTYVDDRYFIHTGRYTDIQFGYIETTRPYTTPITGILDRTGKFNAYIAVQKNLSDVKVYRSMYDLEQALEKGDITHGLLNKVLINQMLLDGHQDAFKLSPLTEGQDLRADMTMLVRKDARGLQNMLQKVLATFSQQEIDEIKGAYDRVTVYFGYDKQKVLIYALIILCALLSIGLILTLSLSRLRGKLRSSEQVAKLSTEQLRWLTELLDAIPSMIFISDAKGEVVLTNAAYRKIYHTCCEKGCVQPQPECSFLALPDQHEAEFSIIIQAPKSNCSIGEHYFHVTRRAISHPINQRKYYLTLFNDITELKETEQALRQSNEQALQAVEARNHFLAVVSHELRTPIAAMLGLMEILASRLKSSESQLLLTNAISSAERLKLHVNDILDFSKIEAQQLQLDIGLYNLADELGPLLRGFEASAQLKEIEFDVIWSPNSLLLANFDALRFNQIVTNLLSNAIKFTDQGRVVFKIDVAPEMLTIVVEDTGCGMTQTQIESLFVPFAQADSTITRRFGGTGLGMSIVANLIELMNGKIEVKSEFEQGTQIQVNLPLVTQTCDEFRGQVVAMSYRSPYMLWAKALGMRVEENEEWVEQSGHNIYPDLLLNRLREVSNLTQAQTEPAHSRLLQGHVLVADDDAINRLLIKKQLSELGLSATLVSDGLQAFEKLSQHPEQYDLLITDCHMPHLDGFALTRKVKQEISLFKGAVVGCTAEDSRLAAEQALQAGMDKVIYKPYTLANLRKVLSRYLTTQWVALPEQSWLDAYQEEEREEMAMVVAESLAQDIALLNQPDCDVKALAHRIKGAAGSLQLQRLADLAKTVEKQNDPQQLVADKQQLINAMHEVVEQAQQWLHQYQSE</sequence>
<evidence type="ECO:0000256" key="23">
    <source>
        <dbReference type="SAM" id="Phobius"/>
    </source>
</evidence>
<reference evidence="28 29" key="2">
    <citation type="submission" date="2010-08" db="EMBL/GenBank/DDBJ databases">
        <title>The Genome Sequence of Vibrio cholerae strain 2740-80.</title>
        <authorList>
            <consortium name="The Broad Institute Genome Sequencing Platform"/>
            <person name="Colwell R."/>
            <person name="Young S.K."/>
            <person name="Zeng Q."/>
            <person name="Alvarado L."/>
            <person name="Berlin A."/>
            <person name="Chapman S."/>
            <person name="Chen Z."/>
            <person name="Freedman E."/>
            <person name="Gellesch M."/>
            <person name="Goldberg J."/>
            <person name="Griggs A."/>
            <person name="Gujja S."/>
            <person name="Heilman E."/>
            <person name="Heiman D."/>
            <person name="Howarth C."/>
            <person name="Larson L."/>
            <person name="Mehta T."/>
            <person name="Neiman D.N."/>
            <person name="Park D."/>
            <person name="Pearson M."/>
            <person name="Roberts A."/>
            <person name="Saif S."/>
            <person name="Shenoy N."/>
            <person name="Sisk P."/>
            <person name="Stolte C."/>
            <person name="Sykes S."/>
            <person name="White J."/>
            <person name="Yandava C."/>
            <person name="Borodovsky M."/>
            <person name="Heidelberg J."/>
            <person name="Haas B."/>
            <person name="Nusbaum C."/>
            <person name="Birren B."/>
        </authorList>
    </citation>
    <scope>NUCLEOTIDE SEQUENCE [LARGE SCALE GENOMIC DNA]</scope>
    <source>
        <strain evidence="28 29">2740-80</strain>
    </source>
</reference>
<evidence type="ECO:0000259" key="27">
    <source>
        <dbReference type="PROSITE" id="PS50894"/>
    </source>
</evidence>
<dbReference type="SMART" id="SM00387">
    <property type="entry name" value="HATPase_c"/>
    <property type="match status" value="1"/>
</dbReference>
<dbReference type="Gene3D" id="3.40.190.10">
    <property type="entry name" value="Periplasmic binding protein-like II"/>
    <property type="match status" value="4"/>
</dbReference>
<dbReference type="FunFam" id="3.30.450.20:FF:000251">
    <property type="entry name" value="Sensory box sensor histidine kinase/response regulator VieS"/>
    <property type="match status" value="1"/>
</dbReference>
<dbReference type="EMBL" id="AAUT02000002">
    <property type="protein sequence ID" value="KNA61457.1"/>
    <property type="molecule type" value="Genomic_DNA"/>
</dbReference>
<dbReference type="Gene3D" id="3.30.565.10">
    <property type="entry name" value="Histidine kinase-like ATPase, C-terminal domain"/>
    <property type="match status" value="1"/>
</dbReference>
<dbReference type="InterPro" id="IPR011006">
    <property type="entry name" value="CheY-like_superfamily"/>
</dbReference>
<evidence type="ECO:0000256" key="8">
    <source>
        <dbReference type="ARBA" id="ARBA00022679"/>
    </source>
</evidence>
<dbReference type="SMART" id="SM00062">
    <property type="entry name" value="PBPb"/>
    <property type="match status" value="1"/>
</dbReference>
<dbReference type="PROSITE" id="PS50109">
    <property type="entry name" value="HIS_KIN"/>
    <property type="match status" value="1"/>
</dbReference>
<keyword evidence="4" id="KW-0813">Transport</keyword>
<evidence type="ECO:0000256" key="6">
    <source>
        <dbReference type="ARBA" id="ARBA00022519"/>
    </source>
</evidence>
<evidence type="ECO:0000259" key="26">
    <source>
        <dbReference type="PROSITE" id="PS50110"/>
    </source>
</evidence>
<dbReference type="Pfam" id="PF00497">
    <property type="entry name" value="SBP_bac_3"/>
    <property type="match status" value="2"/>
</dbReference>
<evidence type="ECO:0000259" key="25">
    <source>
        <dbReference type="PROSITE" id="PS50109"/>
    </source>
</evidence>
<keyword evidence="18" id="KW-0325">Glycoprotein</keyword>
<evidence type="ECO:0000256" key="20">
    <source>
        <dbReference type="ARBA" id="ARBA00023303"/>
    </source>
</evidence>
<feature type="modified residue" description="4-aspartylphosphate" evidence="22">
    <location>
        <position position="1016"/>
    </location>
</feature>
<dbReference type="InterPro" id="IPR036097">
    <property type="entry name" value="HisK_dim/P_sf"/>
</dbReference>
<evidence type="ECO:0000256" key="1">
    <source>
        <dbReference type="ARBA" id="ARBA00000085"/>
    </source>
</evidence>
<evidence type="ECO:0000256" key="19">
    <source>
        <dbReference type="ARBA" id="ARBA00023286"/>
    </source>
</evidence>
<evidence type="ECO:0000256" key="12">
    <source>
        <dbReference type="ARBA" id="ARBA00022840"/>
    </source>
</evidence>
<comment type="catalytic activity">
    <reaction evidence="1">
        <text>ATP + protein L-histidine = ADP + protein N-phospho-L-histidine.</text>
        <dbReference type="EC" id="2.7.13.3"/>
    </reaction>
</comment>
<dbReference type="Pfam" id="PF00072">
    <property type="entry name" value="Response_reg"/>
    <property type="match status" value="1"/>
</dbReference>
<feature type="chain" id="PRO_5005532125" description="histidine kinase" evidence="24">
    <location>
        <begin position="20"/>
        <end position="1192"/>
    </location>
</feature>
<name>A0A0K9V1L1_VIBCL</name>
<evidence type="ECO:0000256" key="14">
    <source>
        <dbReference type="ARBA" id="ARBA00023012"/>
    </source>
</evidence>
<feature type="transmembrane region" description="Helical" evidence="23">
    <location>
        <begin position="497"/>
        <end position="519"/>
    </location>
</feature>
<dbReference type="Gene3D" id="3.30.450.20">
    <property type="entry name" value="PAS domain"/>
    <property type="match status" value="1"/>
</dbReference>
<keyword evidence="7 22" id="KW-0597">Phosphoprotein</keyword>
<keyword evidence="6" id="KW-0997">Cell inner membrane</keyword>
<evidence type="ECO:0000256" key="5">
    <source>
        <dbReference type="ARBA" id="ARBA00022475"/>
    </source>
</evidence>
<dbReference type="InterPro" id="IPR035965">
    <property type="entry name" value="PAS-like_dom_sf"/>
</dbReference>
<dbReference type="GO" id="GO:0016787">
    <property type="term" value="F:hydrolase activity"/>
    <property type="evidence" value="ECO:0007669"/>
    <property type="project" value="UniProtKB-KW"/>
</dbReference>
<dbReference type="Gene3D" id="1.20.120.160">
    <property type="entry name" value="HPT domain"/>
    <property type="match status" value="1"/>
</dbReference>
<dbReference type="InterPro" id="IPR019594">
    <property type="entry name" value="Glu/Gly-bd"/>
</dbReference>
<dbReference type="CDD" id="cd00088">
    <property type="entry name" value="HPT"/>
    <property type="match status" value="1"/>
</dbReference>
<dbReference type="PRINTS" id="PR00344">
    <property type="entry name" value="BCTRLSENSOR"/>
</dbReference>
<dbReference type="Proteomes" id="UP000003017">
    <property type="component" value="Unassembled WGS sequence"/>
</dbReference>
<dbReference type="SUPFAM" id="SSF55785">
    <property type="entry name" value="PYP-like sensor domain (PAS domain)"/>
    <property type="match status" value="1"/>
</dbReference>
<dbReference type="PANTHER" id="PTHR43047">
    <property type="entry name" value="TWO-COMPONENT HISTIDINE PROTEIN KINASE"/>
    <property type="match status" value="1"/>
</dbReference>
<protein>
    <recommendedName>
        <fullName evidence="3">histidine kinase</fullName>
        <ecNumber evidence="3">2.7.13.3</ecNumber>
    </recommendedName>
</protein>
<keyword evidence="19" id="KW-1071">Ligand-gated ion channel</keyword>
<evidence type="ECO:0000256" key="9">
    <source>
        <dbReference type="ARBA" id="ARBA00022692"/>
    </source>
</evidence>
<feature type="domain" description="HPt" evidence="27">
    <location>
        <begin position="1088"/>
        <end position="1189"/>
    </location>
</feature>
<evidence type="ECO:0000256" key="21">
    <source>
        <dbReference type="PROSITE-ProRule" id="PRU00110"/>
    </source>
</evidence>
<dbReference type="Pfam" id="PF01627">
    <property type="entry name" value="Hpt"/>
    <property type="match status" value="1"/>
</dbReference>
<evidence type="ECO:0000313" key="28">
    <source>
        <dbReference type="EMBL" id="KNA61457.1"/>
    </source>
</evidence>
<dbReference type="SUPFAM" id="SSF47226">
    <property type="entry name" value="Histidine-containing phosphotransfer domain, HPT domain"/>
    <property type="match status" value="1"/>
</dbReference>
<dbReference type="PROSITE" id="PS50110">
    <property type="entry name" value="RESPONSE_REGULATORY"/>
    <property type="match status" value="1"/>
</dbReference>
<dbReference type="InterPro" id="IPR036890">
    <property type="entry name" value="HATPase_C_sf"/>
</dbReference>
<gene>
    <name evidence="28" type="ORF">VC274080_021713</name>
</gene>
<dbReference type="GO" id="GO:0015276">
    <property type="term" value="F:ligand-gated monoatomic ion channel activity"/>
    <property type="evidence" value="ECO:0007669"/>
    <property type="project" value="InterPro"/>
</dbReference>
<evidence type="ECO:0000256" key="13">
    <source>
        <dbReference type="ARBA" id="ARBA00022989"/>
    </source>
</evidence>
<keyword evidence="10 28" id="KW-0418">Kinase</keyword>
<comment type="subcellular location">
    <subcellularLocation>
        <location evidence="2">Cell inner membrane</location>
        <topology evidence="2">Multi-pass membrane protein</topology>
    </subcellularLocation>
</comment>
<evidence type="ECO:0000256" key="17">
    <source>
        <dbReference type="ARBA" id="ARBA00023170"/>
    </source>
</evidence>
<keyword evidence="17" id="KW-0675">Receptor</keyword>
<dbReference type="PANTHER" id="PTHR43047:SF72">
    <property type="entry name" value="OSMOSENSING HISTIDINE PROTEIN KINASE SLN1"/>
    <property type="match status" value="1"/>
</dbReference>
<evidence type="ECO:0000256" key="10">
    <source>
        <dbReference type="ARBA" id="ARBA00022777"/>
    </source>
</evidence>
<organism evidence="28 29">
    <name type="scientific">Vibrio cholerae 2740-80</name>
    <dbReference type="NCBI Taxonomy" id="412614"/>
    <lineage>
        <taxon>Bacteria</taxon>
        <taxon>Pseudomonadati</taxon>
        <taxon>Pseudomonadota</taxon>
        <taxon>Gammaproteobacteria</taxon>
        <taxon>Vibrionales</taxon>
        <taxon>Vibrionaceae</taxon>
        <taxon>Vibrio</taxon>
    </lineage>
</organism>
<evidence type="ECO:0000313" key="29">
    <source>
        <dbReference type="Proteomes" id="UP000003017"/>
    </source>
</evidence>
<dbReference type="SMART" id="SM00448">
    <property type="entry name" value="REC"/>
    <property type="match status" value="1"/>
</dbReference>
<reference evidence="28 29" key="1">
    <citation type="submission" date="2007-01" db="EMBL/GenBank/DDBJ databases">
        <authorList>
            <person name="Kobayashi T."/>
            <person name="Suzuki M."/>
            <person name="Inoue H."/>
            <person name="Itai R.N."/>
            <person name="Takahashi M."/>
            <person name="Nakanishi H."/>
            <person name="Mori S."/>
            <person name="Nishizawa N.K."/>
        </authorList>
    </citation>
    <scope>NUCLEOTIDE SEQUENCE [LARGE SCALE GENOMIC DNA]</scope>
    <source>
        <strain evidence="28 29">2740-80</strain>
    </source>
</reference>
<dbReference type="SMART" id="SM00073">
    <property type="entry name" value="HPT"/>
    <property type="match status" value="1"/>
</dbReference>
<dbReference type="CDD" id="cd00082">
    <property type="entry name" value="HisKA"/>
    <property type="match status" value="1"/>
</dbReference>
<dbReference type="CDD" id="cd16922">
    <property type="entry name" value="HATPase_EvgS-ArcB-TorS-like"/>
    <property type="match status" value="1"/>
</dbReference>
<keyword evidence="14" id="KW-0902">Two-component regulatory system</keyword>
<dbReference type="AlphaFoldDB" id="A0A0K9V1L1"/>
<dbReference type="InterPro" id="IPR005467">
    <property type="entry name" value="His_kinase_dom"/>
</dbReference>
<evidence type="ECO:0000256" key="2">
    <source>
        <dbReference type="ARBA" id="ARBA00004429"/>
    </source>
</evidence>
<dbReference type="CDD" id="cd17546">
    <property type="entry name" value="REC_hyHK_CKI1_RcsC-like"/>
    <property type="match status" value="1"/>
</dbReference>
<dbReference type="GO" id="GO:0009927">
    <property type="term" value="F:histidine phosphotransfer kinase activity"/>
    <property type="evidence" value="ECO:0007669"/>
    <property type="project" value="TreeGrafter"/>
</dbReference>
<accession>A0A0K9V1L1</accession>
<evidence type="ECO:0000256" key="7">
    <source>
        <dbReference type="ARBA" id="ARBA00022553"/>
    </source>
</evidence>
<evidence type="ECO:0000256" key="24">
    <source>
        <dbReference type="SAM" id="SignalP"/>
    </source>
</evidence>
<keyword evidence="11" id="KW-0378">Hydrolase</keyword>
<dbReference type="SMART" id="SM00918">
    <property type="entry name" value="Lig_chan-Glu_bd"/>
    <property type="match status" value="1"/>
</dbReference>
<keyword evidence="13 23" id="KW-1133">Transmembrane helix</keyword>
<dbReference type="EC" id="2.7.13.3" evidence="3"/>
<keyword evidence="5" id="KW-1003">Cell membrane</keyword>
<dbReference type="InterPro" id="IPR036641">
    <property type="entry name" value="HPT_dom_sf"/>
</dbReference>
<feature type="domain" description="Response regulatory" evidence="26">
    <location>
        <begin position="965"/>
        <end position="1083"/>
    </location>
</feature>
<evidence type="ECO:0000256" key="3">
    <source>
        <dbReference type="ARBA" id="ARBA00012438"/>
    </source>
</evidence>
<evidence type="ECO:0000256" key="22">
    <source>
        <dbReference type="PROSITE-ProRule" id="PRU00169"/>
    </source>
</evidence>
<dbReference type="GO" id="GO:0005886">
    <property type="term" value="C:plasma membrane"/>
    <property type="evidence" value="ECO:0007669"/>
    <property type="project" value="UniProtKB-SubCell"/>
</dbReference>
<dbReference type="PROSITE" id="PS50894">
    <property type="entry name" value="HPT"/>
    <property type="match status" value="1"/>
</dbReference>
<evidence type="ECO:0000256" key="11">
    <source>
        <dbReference type="ARBA" id="ARBA00022801"/>
    </source>
</evidence>
<evidence type="ECO:0000256" key="4">
    <source>
        <dbReference type="ARBA" id="ARBA00022448"/>
    </source>
</evidence>
<feature type="domain" description="Histidine kinase" evidence="25">
    <location>
        <begin position="674"/>
        <end position="890"/>
    </location>
</feature>
<dbReference type="GO" id="GO:0000155">
    <property type="term" value="F:phosphorelay sensor kinase activity"/>
    <property type="evidence" value="ECO:0007669"/>
    <property type="project" value="InterPro"/>
</dbReference>
<dbReference type="InterPro" id="IPR008207">
    <property type="entry name" value="Sig_transdc_His_kin_Hpt_dom"/>
</dbReference>
<dbReference type="InterPro" id="IPR003594">
    <property type="entry name" value="HATPase_dom"/>
</dbReference>
<proteinExistence type="predicted"/>
<keyword evidence="24" id="KW-0732">Signal</keyword>
<dbReference type="InterPro" id="IPR003661">
    <property type="entry name" value="HisK_dim/P_dom"/>
</dbReference>
<dbReference type="SUPFAM" id="SSF55874">
    <property type="entry name" value="ATPase domain of HSP90 chaperone/DNA topoisomerase II/histidine kinase"/>
    <property type="match status" value="1"/>
</dbReference>
<keyword evidence="16 23" id="KW-0472">Membrane</keyword>
<evidence type="ECO:0000256" key="18">
    <source>
        <dbReference type="ARBA" id="ARBA00023180"/>
    </source>
</evidence>
<dbReference type="SUPFAM" id="SSF47384">
    <property type="entry name" value="Homodimeric domain of signal transducing histidine kinase"/>
    <property type="match status" value="1"/>
</dbReference>
<dbReference type="Pfam" id="PF02518">
    <property type="entry name" value="HATPase_c"/>
    <property type="match status" value="1"/>
</dbReference>
<comment type="caution">
    <text evidence="28">The sequence shown here is derived from an EMBL/GenBank/DDBJ whole genome shotgun (WGS) entry which is preliminary data.</text>
</comment>
<keyword evidence="20" id="KW-0407">Ion channel</keyword>
<keyword evidence="12" id="KW-0547">Nucleotide-binding</keyword>
<feature type="signal peptide" evidence="24">
    <location>
        <begin position="1"/>
        <end position="19"/>
    </location>
</feature>
<dbReference type="InterPro" id="IPR004358">
    <property type="entry name" value="Sig_transdc_His_kin-like_C"/>
</dbReference>
<dbReference type="Pfam" id="PF00512">
    <property type="entry name" value="HisKA"/>
    <property type="match status" value="1"/>
</dbReference>
<feature type="modified residue" description="Phosphohistidine" evidence="21">
    <location>
        <position position="1134"/>
    </location>
</feature>
<dbReference type="InterPro" id="IPR001789">
    <property type="entry name" value="Sig_transdc_resp-reg_receiver"/>
</dbReference>